<sequence>MMLTLLPLIMPLALVLLIIAALHDIVVRLIPNWLSVAILCLGLVLRIGAGDWAWSLFAAVMVFALCVMAWRFALLGGGDVKLLAAVTTLVPAWDVAALIAAIALAGGALALLFILLRRIVPAPSRVTGQPRRGLARIWRMEARRIRRGGPLPYAVAIAAGTLWVTWGAGMLP</sequence>
<accession>A0AAF1JUI5</accession>
<reference evidence="8" key="1">
    <citation type="submission" date="2020-01" db="EMBL/GenBank/DDBJ databases">
        <authorList>
            <person name="Rat A."/>
        </authorList>
    </citation>
    <scope>NUCLEOTIDE SEQUENCE</scope>
    <source>
        <strain evidence="8">LMG 28251</strain>
    </source>
</reference>
<proteinExistence type="predicted"/>
<evidence type="ECO:0000313" key="8">
    <source>
        <dbReference type="EMBL" id="MBR0653941.1"/>
    </source>
</evidence>
<dbReference type="InterPro" id="IPR052218">
    <property type="entry name" value="Preflagellin_Peptidase"/>
</dbReference>
<dbReference type="PANTHER" id="PTHR36506">
    <property type="entry name" value="PREFLAGELLIN PEPTIDASE"/>
    <property type="match status" value="1"/>
</dbReference>
<dbReference type="GO" id="GO:0005886">
    <property type="term" value="C:plasma membrane"/>
    <property type="evidence" value="ECO:0007669"/>
    <property type="project" value="UniProtKB-SubCell"/>
</dbReference>
<comment type="caution">
    <text evidence="8">The sequence shown here is derived from an EMBL/GenBank/DDBJ whole genome shotgun (WGS) entry which is preliminary data.</text>
</comment>
<keyword evidence="2" id="KW-1003">Cell membrane</keyword>
<feature type="domain" description="Prepilin type IV endopeptidase peptidase" evidence="7">
    <location>
        <begin position="13"/>
        <end position="110"/>
    </location>
</feature>
<dbReference type="GO" id="GO:0004190">
    <property type="term" value="F:aspartic-type endopeptidase activity"/>
    <property type="evidence" value="ECO:0007669"/>
    <property type="project" value="InterPro"/>
</dbReference>
<evidence type="ECO:0000259" key="7">
    <source>
        <dbReference type="Pfam" id="PF01478"/>
    </source>
</evidence>
<evidence type="ECO:0000256" key="1">
    <source>
        <dbReference type="ARBA" id="ARBA00004651"/>
    </source>
</evidence>
<dbReference type="Gene3D" id="1.20.120.1220">
    <property type="match status" value="1"/>
</dbReference>
<organism evidence="8 9">
    <name type="scientific">Plastoroseomonas arctica</name>
    <dbReference type="NCBI Taxonomy" id="1509237"/>
    <lineage>
        <taxon>Bacteria</taxon>
        <taxon>Pseudomonadati</taxon>
        <taxon>Pseudomonadota</taxon>
        <taxon>Alphaproteobacteria</taxon>
        <taxon>Acetobacterales</taxon>
        <taxon>Acetobacteraceae</taxon>
        <taxon>Plastoroseomonas</taxon>
    </lineage>
</organism>
<reference evidence="8" key="2">
    <citation type="journal article" date="2021" name="Syst. Appl. Microbiol.">
        <title>Roseomonas hellenica sp. nov., isolated from roots of wild-growing Alkanna tinctoria.</title>
        <authorList>
            <person name="Rat A."/>
            <person name="Naranjo H.D."/>
            <person name="Lebbe L."/>
            <person name="Cnockaert M."/>
            <person name="Krigas N."/>
            <person name="Grigoriadou K."/>
            <person name="Maloupa E."/>
            <person name="Willems A."/>
        </authorList>
    </citation>
    <scope>NUCLEOTIDE SEQUENCE</scope>
    <source>
        <strain evidence="8">LMG 28251</strain>
    </source>
</reference>
<dbReference type="Pfam" id="PF01478">
    <property type="entry name" value="Peptidase_A24"/>
    <property type="match status" value="1"/>
</dbReference>
<feature type="transmembrane region" description="Helical" evidence="6">
    <location>
        <begin position="30"/>
        <end position="49"/>
    </location>
</feature>
<comment type="subcellular location">
    <subcellularLocation>
        <location evidence="1">Cell membrane</location>
        <topology evidence="1">Multi-pass membrane protein</topology>
    </subcellularLocation>
</comment>
<dbReference type="EMBL" id="JAAEDH010000002">
    <property type="protein sequence ID" value="MBR0653941.1"/>
    <property type="molecule type" value="Genomic_DNA"/>
</dbReference>
<name>A0AAF1JUI5_9PROT</name>
<dbReference type="Proteomes" id="UP001196068">
    <property type="component" value="Unassembled WGS sequence"/>
</dbReference>
<dbReference type="AlphaFoldDB" id="A0AAF1JUI5"/>
<protein>
    <submittedName>
        <fullName evidence="8">Prepilin peptidase</fullName>
    </submittedName>
</protein>
<evidence type="ECO:0000256" key="6">
    <source>
        <dbReference type="SAM" id="Phobius"/>
    </source>
</evidence>
<feature type="transmembrane region" description="Helical" evidence="6">
    <location>
        <begin position="150"/>
        <end position="169"/>
    </location>
</feature>
<dbReference type="RefSeq" id="WP_211872649.1">
    <property type="nucleotide sequence ID" value="NZ_JAAEDH010000002.1"/>
</dbReference>
<feature type="transmembrane region" description="Helical" evidence="6">
    <location>
        <begin position="56"/>
        <end position="75"/>
    </location>
</feature>
<keyword evidence="3 6" id="KW-0812">Transmembrane</keyword>
<evidence type="ECO:0000256" key="3">
    <source>
        <dbReference type="ARBA" id="ARBA00022692"/>
    </source>
</evidence>
<dbReference type="PANTHER" id="PTHR36506:SF1">
    <property type="entry name" value="PREFLAGELLIN PEPTIDASE"/>
    <property type="match status" value="1"/>
</dbReference>
<keyword evidence="4 6" id="KW-1133">Transmembrane helix</keyword>
<evidence type="ECO:0000256" key="2">
    <source>
        <dbReference type="ARBA" id="ARBA00022475"/>
    </source>
</evidence>
<feature type="transmembrane region" description="Helical" evidence="6">
    <location>
        <begin position="95"/>
        <end position="116"/>
    </location>
</feature>
<evidence type="ECO:0000256" key="4">
    <source>
        <dbReference type="ARBA" id="ARBA00022989"/>
    </source>
</evidence>
<keyword evidence="5 6" id="KW-0472">Membrane</keyword>
<gene>
    <name evidence="8" type="ORF">GXW79_02500</name>
</gene>
<evidence type="ECO:0000256" key="5">
    <source>
        <dbReference type="ARBA" id="ARBA00023136"/>
    </source>
</evidence>
<keyword evidence="9" id="KW-1185">Reference proteome</keyword>
<dbReference type="InterPro" id="IPR000045">
    <property type="entry name" value="Prepilin_IV_endopep_pep"/>
</dbReference>
<evidence type="ECO:0000313" key="9">
    <source>
        <dbReference type="Proteomes" id="UP001196068"/>
    </source>
</evidence>